<sequence length="148" mass="16624">MVVHSVENLGHCPLGQSSKMKRQEGDTGDDVSLDIHIKRMEIEKLLEGVASPSFTREDQLSNLIFSHKLRNQSSSSLHVCFLCEAIDDEGCKMQSQQSSVIYDVRRTVMDKEKAIAYQRAKANFKSKNPLFISFIVIHISPDLAIICA</sequence>
<keyword evidence="3" id="KW-1185">Reference proteome</keyword>
<evidence type="ECO:0000313" key="3">
    <source>
        <dbReference type="Proteomes" id="UP001371456"/>
    </source>
</evidence>
<name>A0AAN8U603_SOLBU</name>
<evidence type="ECO:0000256" key="1">
    <source>
        <dbReference type="SAM" id="MobiDB-lite"/>
    </source>
</evidence>
<accession>A0AAN8U603</accession>
<dbReference type="Proteomes" id="UP001371456">
    <property type="component" value="Unassembled WGS sequence"/>
</dbReference>
<feature type="region of interest" description="Disordered" evidence="1">
    <location>
        <begin position="1"/>
        <end position="28"/>
    </location>
</feature>
<dbReference type="AlphaFoldDB" id="A0AAN8U603"/>
<organism evidence="2 3">
    <name type="scientific">Solanum bulbocastanum</name>
    <name type="common">Wild potato</name>
    <dbReference type="NCBI Taxonomy" id="147425"/>
    <lineage>
        <taxon>Eukaryota</taxon>
        <taxon>Viridiplantae</taxon>
        <taxon>Streptophyta</taxon>
        <taxon>Embryophyta</taxon>
        <taxon>Tracheophyta</taxon>
        <taxon>Spermatophyta</taxon>
        <taxon>Magnoliopsida</taxon>
        <taxon>eudicotyledons</taxon>
        <taxon>Gunneridae</taxon>
        <taxon>Pentapetalae</taxon>
        <taxon>asterids</taxon>
        <taxon>lamiids</taxon>
        <taxon>Solanales</taxon>
        <taxon>Solanaceae</taxon>
        <taxon>Solanoideae</taxon>
        <taxon>Solaneae</taxon>
        <taxon>Solanum</taxon>
    </lineage>
</organism>
<proteinExistence type="predicted"/>
<dbReference type="EMBL" id="JBANQN010000002">
    <property type="protein sequence ID" value="KAK6796821.1"/>
    <property type="molecule type" value="Genomic_DNA"/>
</dbReference>
<evidence type="ECO:0000313" key="2">
    <source>
        <dbReference type="EMBL" id="KAK6796821.1"/>
    </source>
</evidence>
<comment type="caution">
    <text evidence="2">The sequence shown here is derived from an EMBL/GenBank/DDBJ whole genome shotgun (WGS) entry which is preliminary data.</text>
</comment>
<reference evidence="2 3" key="1">
    <citation type="submission" date="2024-02" db="EMBL/GenBank/DDBJ databases">
        <title>de novo genome assembly of Solanum bulbocastanum strain 11H21.</title>
        <authorList>
            <person name="Hosaka A.J."/>
        </authorList>
    </citation>
    <scope>NUCLEOTIDE SEQUENCE [LARGE SCALE GENOMIC DNA]</scope>
    <source>
        <tissue evidence="2">Young leaves</tissue>
    </source>
</reference>
<gene>
    <name evidence="2" type="ORF">RDI58_004522</name>
</gene>
<protein>
    <submittedName>
        <fullName evidence="2">Uncharacterized protein</fullName>
    </submittedName>
</protein>